<evidence type="ECO:0000256" key="1">
    <source>
        <dbReference type="ARBA" id="ARBA00004236"/>
    </source>
</evidence>
<evidence type="ECO:0000313" key="7">
    <source>
        <dbReference type="EMBL" id="GJM63593.1"/>
    </source>
</evidence>
<evidence type="ECO:0000259" key="6">
    <source>
        <dbReference type="Pfam" id="PF04069"/>
    </source>
</evidence>
<organism evidence="7 8">
    <name type="scientific">Persicobacter diffluens</name>
    <dbReference type="NCBI Taxonomy" id="981"/>
    <lineage>
        <taxon>Bacteria</taxon>
        <taxon>Pseudomonadati</taxon>
        <taxon>Bacteroidota</taxon>
        <taxon>Cytophagia</taxon>
        <taxon>Cytophagales</taxon>
        <taxon>Persicobacteraceae</taxon>
        <taxon>Persicobacter</taxon>
    </lineage>
</organism>
<dbReference type="GO" id="GO:0031460">
    <property type="term" value="P:glycine betaine transport"/>
    <property type="evidence" value="ECO:0007669"/>
    <property type="project" value="TreeGrafter"/>
</dbReference>
<dbReference type="AlphaFoldDB" id="A0AAN4W1G4"/>
<dbReference type="PROSITE" id="PS51257">
    <property type="entry name" value="PROKAR_LIPOPROTEIN"/>
    <property type="match status" value="1"/>
</dbReference>
<dbReference type="PANTHER" id="PTHR47737:SF1">
    <property type="entry name" value="GLYCINE BETAINE_PROLINE BETAINE TRANSPORT SYSTEM PERMEASE PROTEIN PROW"/>
    <property type="match status" value="1"/>
</dbReference>
<proteinExistence type="predicted"/>
<name>A0AAN4W1G4_9BACT</name>
<keyword evidence="4" id="KW-0472">Membrane</keyword>
<keyword evidence="8" id="KW-1185">Reference proteome</keyword>
<keyword evidence="2" id="KW-0813">Transport</keyword>
<dbReference type="GO" id="GO:0043190">
    <property type="term" value="C:ATP-binding cassette (ABC) transporter complex"/>
    <property type="evidence" value="ECO:0007669"/>
    <property type="project" value="InterPro"/>
</dbReference>
<dbReference type="Pfam" id="PF04069">
    <property type="entry name" value="OpuAC"/>
    <property type="match status" value="1"/>
</dbReference>
<comment type="subcellular location">
    <subcellularLocation>
        <location evidence="1">Cell membrane</location>
    </subcellularLocation>
</comment>
<sequence>MKNLFTKTGLMLLMAAVTFFTSCGGGEKEEQPSVNILYPNWAEGIAMTYLAQEALQEKGFKVDLTSLEPGLIYGELSKKNSKGDVCLDAWLPNTHKDYWKQYGAKIEKVGTAFDNGTTGLVVPAYVDINSIEELNAHKDEFKGKIIGIGSGAGIHAKTLQAIKDYELDFEQITSSGPAMVASLEKAYKKNEPIIITGWKPHFKWAQFDLKYLEDPKGIYEKDEVVIIARRGFKEEKPVAATFFANFKLEEAKLYELMGKVTELGEVAGAKAFYSENKAMVDGWFN</sequence>
<evidence type="ECO:0000256" key="3">
    <source>
        <dbReference type="ARBA" id="ARBA00022475"/>
    </source>
</evidence>
<dbReference type="RefSeq" id="WP_338238740.1">
    <property type="nucleotide sequence ID" value="NZ_BQKE01000003.1"/>
</dbReference>
<dbReference type="EMBL" id="BQKE01000003">
    <property type="protein sequence ID" value="GJM63593.1"/>
    <property type="molecule type" value="Genomic_DNA"/>
</dbReference>
<reference evidence="7 8" key="1">
    <citation type="submission" date="2021-12" db="EMBL/GenBank/DDBJ databases">
        <title>Genome sequencing of bacteria with rrn-lacking chromosome and rrn-plasmid.</title>
        <authorList>
            <person name="Anda M."/>
            <person name="Iwasaki W."/>
        </authorList>
    </citation>
    <scope>NUCLEOTIDE SEQUENCE [LARGE SCALE GENOMIC DNA]</scope>
    <source>
        <strain evidence="7 8">NBRC 15940</strain>
    </source>
</reference>
<keyword evidence="3" id="KW-1003">Cell membrane</keyword>
<evidence type="ECO:0000256" key="4">
    <source>
        <dbReference type="ARBA" id="ARBA00023136"/>
    </source>
</evidence>
<dbReference type="GO" id="GO:0015871">
    <property type="term" value="P:choline transport"/>
    <property type="evidence" value="ECO:0007669"/>
    <property type="project" value="TreeGrafter"/>
</dbReference>
<feature type="chain" id="PRO_5043052998" evidence="5">
    <location>
        <begin position="26"/>
        <end position="285"/>
    </location>
</feature>
<keyword evidence="5" id="KW-0732">Signal</keyword>
<dbReference type="Proteomes" id="UP001310022">
    <property type="component" value="Unassembled WGS sequence"/>
</dbReference>
<evidence type="ECO:0000256" key="2">
    <source>
        <dbReference type="ARBA" id="ARBA00022448"/>
    </source>
</evidence>
<dbReference type="Gene3D" id="3.10.105.10">
    <property type="entry name" value="Dipeptide-binding Protein, Domain 3"/>
    <property type="match status" value="2"/>
</dbReference>
<dbReference type="Gene3D" id="3.40.190.100">
    <property type="entry name" value="Glycine betaine-binding periplasmic protein, domain 2"/>
    <property type="match status" value="1"/>
</dbReference>
<dbReference type="CDD" id="cd13639">
    <property type="entry name" value="PBP2_OpuAC_like"/>
    <property type="match status" value="1"/>
</dbReference>
<evidence type="ECO:0000313" key="8">
    <source>
        <dbReference type="Proteomes" id="UP001310022"/>
    </source>
</evidence>
<dbReference type="PANTHER" id="PTHR47737">
    <property type="entry name" value="GLYCINE BETAINE/PROLINE BETAINE TRANSPORT SYSTEM PERMEASE PROTEIN PROW"/>
    <property type="match status" value="1"/>
</dbReference>
<protein>
    <submittedName>
        <fullName evidence="7">Glycine/betaine ABC transporter</fullName>
    </submittedName>
</protein>
<dbReference type="SUPFAM" id="SSF53850">
    <property type="entry name" value="Periplasmic binding protein-like II"/>
    <property type="match status" value="1"/>
</dbReference>
<dbReference type="InterPro" id="IPR007210">
    <property type="entry name" value="ABC_Gly_betaine_transp_sub-bd"/>
</dbReference>
<dbReference type="GO" id="GO:0005275">
    <property type="term" value="F:amine transmembrane transporter activity"/>
    <property type="evidence" value="ECO:0007669"/>
    <property type="project" value="TreeGrafter"/>
</dbReference>
<accession>A0AAN4W1G4</accession>
<comment type="caution">
    <text evidence="7">The sequence shown here is derived from an EMBL/GenBank/DDBJ whole genome shotgun (WGS) entry which is preliminary data.</text>
</comment>
<dbReference type="GO" id="GO:0015226">
    <property type="term" value="F:carnitine transmembrane transporter activity"/>
    <property type="evidence" value="ECO:0007669"/>
    <property type="project" value="TreeGrafter"/>
</dbReference>
<gene>
    <name evidence="7" type="ORF">PEDI_41450</name>
</gene>
<evidence type="ECO:0000256" key="5">
    <source>
        <dbReference type="SAM" id="SignalP"/>
    </source>
</evidence>
<feature type="signal peptide" evidence="5">
    <location>
        <begin position="1"/>
        <end position="25"/>
    </location>
</feature>
<feature type="domain" description="ABC-type glycine betaine transport system substrate-binding" evidence="6">
    <location>
        <begin position="33"/>
        <end position="266"/>
    </location>
</feature>